<comment type="subcellular location">
    <subcellularLocation>
        <location evidence="1">Cell membrane</location>
        <topology evidence="1">Multi-pass membrane protein</topology>
    </subcellularLocation>
</comment>
<dbReference type="PANTHER" id="PTHR33406:SF11">
    <property type="entry name" value="MEMBRANE PROTEIN SCO6666-RELATED"/>
    <property type="match status" value="1"/>
</dbReference>
<dbReference type="InterPro" id="IPR000731">
    <property type="entry name" value="SSD"/>
</dbReference>
<feature type="transmembrane region" description="Helical" evidence="7">
    <location>
        <begin position="518"/>
        <end position="539"/>
    </location>
</feature>
<evidence type="ECO:0000313" key="9">
    <source>
        <dbReference type="EMBL" id="TQL77818.1"/>
    </source>
</evidence>
<evidence type="ECO:0000256" key="6">
    <source>
        <dbReference type="ARBA" id="ARBA00023136"/>
    </source>
</evidence>
<keyword evidence="6 7" id="KW-0472">Membrane</keyword>
<feature type="transmembrane region" description="Helical" evidence="7">
    <location>
        <begin position="302"/>
        <end position="329"/>
    </location>
</feature>
<dbReference type="RefSeq" id="WP_142041282.1">
    <property type="nucleotide sequence ID" value="NZ_JBHTGS010000001.1"/>
</dbReference>
<feature type="domain" description="SSD" evidence="8">
    <location>
        <begin position="520"/>
        <end position="682"/>
    </location>
</feature>
<feature type="transmembrane region" description="Helical" evidence="7">
    <location>
        <begin position="546"/>
        <end position="564"/>
    </location>
</feature>
<dbReference type="InParanoid" id="A0A543AZ19"/>
<feature type="transmembrane region" description="Helical" evidence="7">
    <location>
        <begin position="277"/>
        <end position="296"/>
    </location>
</feature>
<dbReference type="Gene3D" id="1.20.1640.10">
    <property type="entry name" value="Multidrug efflux transporter AcrB transmembrane domain"/>
    <property type="match status" value="2"/>
</dbReference>
<name>A0A543AZ19_9ACTN</name>
<dbReference type="Proteomes" id="UP000317043">
    <property type="component" value="Unassembled WGS sequence"/>
</dbReference>
<reference evidence="9 10" key="1">
    <citation type="submission" date="2019-06" db="EMBL/GenBank/DDBJ databases">
        <title>Sequencing the genomes of 1000 actinobacteria strains.</title>
        <authorList>
            <person name="Klenk H.-P."/>
        </authorList>
    </citation>
    <scope>NUCLEOTIDE SEQUENCE [LARGE SCALE GENOMIC DNA]</scope>
    <source>
        <strain evidence="9 10">DSM 45928</strain>
    </source>
</reference>
<dbReference type="EMBL" id="VFOW01000001">
    <property type="protein sequence ID" value="TQL77818.1"/>
    <property type="molecule type" value="Genomic_DNA"/>
</dbReference>
<evidence type="ECO:0000259" key="8">
    <source>
        <dbReference type="PROSITE" id="PS50156"/>
    </source>
</evidence>
<sequence length="716" mass="75727">MIGRLIAAAPRRVIAIGIALFLGSAVLAAGAMDSLALNRYEAIGSDSLAARDQLAEHFDTGSPNIAVLVSAPAGVDTVADFGRDLTGIVAVHDGIGDAWSYWTTDAATLADRDGDHALILGWAPGDADLVRGTVLPALEQVLSNVDIPDGVTVHLGGGDEVFRVVAGQARADFLRAEAIILPLVLLLLWAVYRRFGLALVTLGIGLFSVVGTLAILRMVTMFTEVSTFAANIALVMGIGLGVDYGLFIVYRFREEMAAGHPPVDAARRTVATAGRTVLFSGVTVAASLAVLFVFPFPFLSSFAYAGIAVVFTALLGSVVVLPAVLSLLGHRAERRHRVTTDRWRRFAERVVRRPIAFGLAGLIALLALGAPALGIDFNSPDDRVLPAGQPIRDMYDVIRDDFDTEDADAIHLVTTRPTDPAAIGAYAAELSLLPGVQRVESAVGVHTAGRVTGDVGPGYRADAVDRLVVVPTGERLAEDSIGLVTEVRALSAPVPMLVGGYPAELADYRNGVTERLPLLAVLIVLVTFVILFVMTGSLLAPLKASILNLLSLTVMFGVLVWGFQEGGLASLLGFTPTGAIEPSIPILMFCIAYGLSMDYEVFLLSRIKADYDRTGDVVGSIPRGIAASAPLVTAAAVILAASFAVYATSQVSFLQQLGIGMALAVIVDATIIRAVMVPALMRLAGRANWWAPAPLRRLHHRIGLREDLPEHEPIGR</sequence>
<dbReference type="PANTHER" id="PTHR33406">
    <property type="entry name" value="MEMBRANE PROTEIN MJ1562-RELATED"/>
    <property type="match status" value="1"/>
</dbReference>
<dbReference type="OrthoDB" id="7051771at2"/>
<dbReference type="SUPFAM" id="SSF82866">
    <property type="entry name" value="Multidrug efflux transporter AcrB transmembrane domain"/>
    <property type="match status" value="2"/>
</dbReference>
<comment type="caution">
    <text evidence="9">The sequence shown here is derived from an EMBL/GenBank/DDBJ whole genome shotgun (WGS) entry which is preliminary data.</text>
</comment>
<protein>
    <submittedName>
        <fullName evidence="9">RND superfamily putative drug exporter</fullName>
    </submittedName>
</protein>
<feature type="transmembrane region" description="Helical" evidence="7">
    <location>
        <begin position="625"/>
        <end position="647"/>
    </location>
</feature>
<evidence type="ECO:0000256" key="4">
    <source>
        <dbReference type="ARBA" id="ARBA00022692"/>
    </source>
</evidence>
<evidence type="ECO:0000256" key="5">
    <source>
        <dbReference type="ARBA" id="ARBA00022989"/>
    </source>
</evidence>
<feature type="transmembrane region" description="Helical" evidence="7">
    <location>
        <begin position="197"/>
        <end position="216"/>
    </location>
</feature>
<keyword evidence="5 7" id="KW-1133">Transmembrane helix</keyword>
<dbReference type="Pfam" id="PF03176">
    <property type="entry name" value="MMPL"/>
    <property type="match status" value="2"/>
</dbReference>
<accession>A0A543AZ19</accession>
<evidence type="ECO:0000256" key="2">
    <source>
        <dbReference type="ARBA" id="ARBA00010157"/>
    </source>
</evidence>
<comment type="similarity">
    <text evidence="2">Belongs to the resistance-nodulation-cell division (RND) (TC 2.A.6) family. MmpL subfamily.</text>
</comment>
<gene>
    <name evidence="9" type="ORF">FB566_3385</name>
</gene>
<dbReference type="InterPro" id="IPR004869">
    <property type="entry name" value="MMPL_dom"/>
</dbReference>
<proteinExistence type="inferred from homology"/>
<dbReference type="GO" id="GO:0005886">
    <property type="term" value="C:plasma membrane"/>
    <property type="evidence" value="ECO:0007669"/>
    <property type="project" value="UniProtKB-SubCell"/>
</dbReference>
<keyword evidence="4 7" id="KW-0812">Transmembrane</keyword>
<feature type="transmembrane region" description="Helical" evidence="7">
    <location>
        <begin position="173"/>
        <end position="192"/>
    </location>
</feature>
<keyword evidence="10" id="KW-1185">Reference proteome</keyword>
<dbReference type="InterPro" id="IPR050545">
    <property type="entry name" value="Mycobact_MmpL"/>
</dbReference>
<evidence type="ECO:0000313" key="10">
    <source>
        <dbReference type="Proteomes" id="UP000317043"/>
    </source>
</evidence>
<feature type="domain" description="SSD" evidence="8">
    <location>
        <begin position="194"/>
        <end position="327"/>
    </location>
</feature>
<feature type="transmembrane region" description="Helical" evidence="7">
    <location>
        <begin position="584"/>
        <end position="604"/>
    </location>
</feature>
<feature type="transmembrane region" description="Helical" evidence="7">
    <location>
        <begin position="228"/>
        <end position="250"/>
    </location>
</feature>
<keyword evidence="3" id="KW-1003">Cell membrane</keyword>
<evidence type="ECO:0000256" key="7">
    <source>
        <dbReference type="SAM" id="Phobius"/>
    </source>
</evidence>
<organism evidence="9 10">
    <name type="scientific">Stackebrandtia endophytica</name>
    <dbReference type="NCBI Taxonomy" id="1496996"/>
    <lineage>
        <taxon>Bacteria</taxon>
        <taxon>Bacillati</taxon>
        <taxon>Actinomycetota</taxon>
        <taxon>Actinomycetes</taxon>
        <taxon>Glycomycetales</taxon>
        <taxon>Glycomycetaceae</taxon>
        <taxon>Stackebrandtia</taxon>
    </lineage>
</organism>
<dbReference type="PROSITE" id="PS50156">
    <property type="entry name" value="SSD"/>
    <property type="match status" value="2"/>
</dbReference>
<feature type="transmembrane region" description="Helical" evidence="7">
    <location>
        <begin position="653"/>
        <end position="676"/>
    </location>
</feature>
<evidence type="ECO:0000256" key="1">
    <source>
        <dbReference type="ARBA" id="ARBA00004651"/>
    </source>
</evidence>
<feature type="transmembrane region" description="Helical" evidence="7">
    <location>
        <begin position="350"/>
        <end position="373"/>
    </location>
</feature>
<evidence type="ECO:0000256" key="3">
    <source>
        <dbReference type="ARBA" id="ARBA00022475"/>
    </source>
</evidence>
<dbReference type="AlphaFoldDB" id="A0A543AZ19"/>